<evidence type="ECO:0008006" key="4">
    <source>
        <dbReference type="Google" id="ProtNLM"/>
    </source>
</evidence>
<dbReference type="AlphaFoldDB" id="A0A1F6A197"/>
<sequence>MAAKERGAGEKYLLMVLVLVGFLWLRSSWGKIAGGTFVSGLAKTLTNFASKNPYPWFKDFLETVAIPNSQTFGLLVLVGEMTAAMLIFVMSLYLLAGQKTSKLGAFLLPAGLLIAAALNLTFWLASGWMSASGDSLNLLMLGVETVGLVWATKGLLQNR</sequence>
<proteinExistence type="predicted"/>
<dbReference type="STRING" id="1798381.A2721_01540"/>
<dbReference type="Proteomes" id="UP000177871">
    <property type="component" value="Unassembled WGS sequence"/>
</dbReference>
<evidence type="ECO:0000256" key="1">
    <source>
        <dbReference type="SAM" id="Phobius"/>
    </source>
</evidence>
<evidence type="ECO:0000313" key="2">
    <source>
        <dbReference type="EMBL" id="OGG18451.1"/>
    </source>
</evidence>
<feature type="transmembrane region" description="Helical" evidence="1">
    <location>
        <begin position="72"/>
        <end position="96"/>
    </location>
</feature>
<protein>
    <recommendedName>
        <fullName evidence="4">DoxX family protein</fullName>
    </recommendedName>
</protein>
<keyword evidence="1" id="KW-0472">Membrane</keyword>
<name>A0A1F6A197_9BACT</name>
<keyword evidence="1" id="KW-1133">Transmembrane helix</keyword>
<comment type="caution">
    <text evidence="2">The sequence shown here is derived from an EMBL/GenBank/DDBJ whole genome shotgun (WGS) entry which is preliminary data.</text>
</comment>
<keyword evidence="1" id="KW-0812">Transmembrane</keyword>
<accession>A0A1F6A197</accession>
<feature type="transmembrane region" description="Helical" evidence="1">
    <location>
        <begin position="103"/>
        <end position="124"/>
    </location>
</feature>
<organism evidence="2 3">
    <name type="scientific">Candidatus Gottesmanbacteria bacterium RIFCSPHIGHO2_01_FULL_47_48</name>
    <dbReference type="NCBI Taxonomy" id="1798381"/>
    <lineage>
        <taxon>Bacteria</taxon>
        <taxon>Candidatus Gottesmaniibacteriota</taxon>
    </lineage>
</organism>
<evidence type="ECO:0000313" key="3">
    <source>
        <dbReference type="Proteomes" id="UP000177871"/>
    </source>
</evidence>
<feature type="transmembrane region" description="Helical" evidence="1">
    <location>
        <begin position="12"/>
        <end position="29"/>
    </location>
</feature>
<dbReference type="EMBL" id="MFJK01000014">
    <property type="protein sequence ID" value="OGG18451.1"/>
    <property type="molecule type" value="Genomic_DNA"/>
</dbReference>
<reference evidence="2 3" key="1">
    <citation type="journal article" date="2016" name="Nat. Commun.">
        <title>Thousands of microbial genomes shed light on interconnected biogeochemical processes in an aquifer system.</title>
        <authorList>
            <person name="Anantharaman K."/>
            <person name="Brown C.T."/>
            <person name="Hug L.A."/>
            <person name="Sharon I."/>
            <person name="Castelle C.J."/>
            <person name="Probst A.J."/>
            <person name="Thomas B.C."/>
            <person name="Singh A."/>
            <person name="Wilkins M.J."/>
            <person name="Karaoz U."/>
            <person name="Brodie E.L."/>
            <person name="Williams K.H."/>
            <person name="Hubbard S.S."/>
            <person name="Banfield J.F."/>
        </authorList>
    </citation>
    <scope>NUCLEOTIDE SEQUENCE [LARGE SCALE GENOMIC DNA]</scope>
</reference>
<gene>
    <name evidence="2" type="ORF">A2721_01540</name>
</gene>